<feature type="transmembrane region" description="Helical" evidence="10">
    <location>
        <begin position="804"/>
        <end position="826"/>
    </location>
</feature>
<feature type="transmembrane region" description="Helical" evidence="10">
    <location>
        <begin position="838"/>
        <end position="855"/>
    </location>
</feature>
<dbReference type="InterPro" id="IPR008250">
    <property type="entry name" value="ATPase_P-typ_transduc_dom_A_sf"/>
</dbReference>
<keyword evidence="3 10" id="KW-0812">Transmembrane</keyword>
<reference evidence="12 13" key="1">
    <citation type="submission" date="2017-07" db="EMBL/GenBank/DDBJ databases">
        <title>Draft whole genome sequences of clinical Proprionibacteriaceae strains.</title>
        <authorList>
            <person name="Bernier A.-M."/>
            <person name="Bernard K."/>
            <person name="Domingo M.-C."/>
        </authorList>
    </citation>
    <scope>NUCLEOTIDE SEQUENCE [LARGE SCALE GENOMIC DNA]</scope>
    <source>
        <strain evidence="12 13">NML 160184</strain>
    </source>
</reference>
<dbReference type="InterPro" id="IPR004014">
    <property type="entry name" value="ATPase_P-typ_cation-transptr_N"/>
</dbReference>
<dbReference type="PRINTS" id="PR00119">
    <property type="entry name" value="CATATPASE"/>
</dbReference>
<dbReference type="InterPro" id="IPR023299">
    <property type="entry name" value="ATPase_P-typ_cyto_dom_N"/>
</dbReference>
<evidence type="ECO:0000256" key="10">
    <source>
        <dbReference type="SAM" id="Phobius"/>
    </source>
</evidence>
<dbReference type="SFLD" id="SFLDF00027">
    <property type="entry name" value="p-type_atpase"/>
    <property type="match status" value="1"/>
</dbReference>
<sequence length="941" mass="98805">MTPADGSDTARHAVLTPAAEVAADLGVNPDTGLSQHEARRRLAAHGPNELVGTAAAPAWLRFLAQFKDPLVSLLLIAIAISLIAWIIEGAHGVPIDAVVIGAIVVLNAIVGYIQENRAADAVAALQNMAAATATVLRDGSRTTIPATDVVVGDILILGEGDAVAADARLGHAEGLRVQESALTGEAESVDKDNRTLSELSGIGDRTNMVFKGTAVSQGTGRAIVVATGMDTEMGAIATMLDSTVSEPSPLEKEISSVSKMLGILVIGIALVTMLVLFVVNNVSTVAEAVEVLLLGVSLAVAAVPEGLPAILTVVLAIGVQKLAEHRAVVTELHSVETLGSASVICSDKTGTLTRNEMTIQKIVTSSGSVSVAGIGYAPEGEVLDEATGQAPTGALYFECRRLLVEASLANDADLQQADDGSWQIIGDPTEASFLVALRKLEGAADRAADFERRNSVPFNSDRKMMSVLQADQAADGKLKVMAKGAPDVLLGRCVKIQVGEKVMDLDDRRRAEVLQTVEDLSGQAYRTMGVAWREITPQDADPFDEEDESDLVYVGTVGIIDPPRDEAASAVAEAHRAGVRTIMITGDHPTTASRIAADLGITNGVQPAVTGAALQAMDEAALIETVKDNSVYARVAPEHKLRIVKALQHDGSVVAMTGDGVNDAPALKTADIGVAMGITGTEVTKQAARMILGDDNFATIVTAIRQGRSIFANIKKFLRYLLSSNVGEVITVFFGVLLAGVIGLSQASPGAEMVIPLLATQILWINLVTDTGPALAMGVDPEVDDPMALPPRDQSERIIDRQMWSGIVLIGLVMGAITLATMDIFLPGGLIPGGTDDLETARTAAFTTLVFAQLFNALNSRSETTSAFHRLFSNRWLWGSVALAVVLQVAVVEVPLLQTAFGTTSLDLAHWAIAVGMSSLVLWVDEIRKVVLRRRVGSVAA</sequence>
<keyword evidence="5" id="KW-0067">ATP-binding</keyword>
<feature type="transmembrane region" description="Helical" evidence="10">
    <location>
        <begin position="70"/>
        <end position="87"/>
    </location>
</feature>
<evidence type="ECO:0000256" key="8">
    <source>
        <dbReference type="ARBA" id="ARBA00023136"/>
    </source>
</evidence>
<dbReference type="InterPro" id="IPR018303">
    <property type="entry name" value="ATPase_P-typ_P_site"/>
</dbReference>
<dbReference type="PANTHER" id="PTHR43294">
    <property type="entry name" value="SODIUM/POTASSIUM-TRANSPORTING ATPASE SUBUNIT ALPHA"/>
    <property type="match status" value="1"/>
</dbReference>
<dbReference type="InterPro" id="IPR006068">
    <property type="entry name" value="ATPase_P-typ_cation-transptr_C"/>
</dbReference>
<evidence type="ECO:0000256" key="3">
    <source>
        <dbReference type="ARBA" id="ARBA00022692"/>
    </source>
</evidence>
<dbReference type="InterPro" id="IPR023214">
    <property type="entry name" value="HAD_sf"/>
</dbReference>
<dbReference type="Pfam" id="PF00689">
    <property type="entry name" value="Cation_ATPase_C"/>
    <property type="match status" value="1"/>
</dbReference>
<accession>A0A255E393</accession>
<keyword evidence="8 10" id="KW-0472">Membrane</keyword>
<comment type="subcellular location">
    <subcellularLocation>
        <location evidence="1">Cell membrane</location>
        <topology evidence="1">Multi-pass membrane protein</topology>
    </subcellularLocation>
</comment>
<dbReference type="AlphaFoldDB" id="A0A255E393"/>
<feature type="transmembrane region" description="Helical" evidence="10">
    <location>
        <begin position="93"/>
        <end position="113"/>
    </location>
</feature>
<dbReference type="GO" id="GO:0005391">
    <property type="term" value="F:P-type sodium:potassium-exchanging transporter activity"/>
    <property type="evidence" value="ECO:0007669"/>
    <property type="project" value="TreeGrafter"/>
</dbReference>
<dbReference type="InterPro" id="IPR036412">
    <property type="entry name" value="HAD-like_sf"/>
</dbReference>
<dbReference type="InterPro" id="IPR050510">
    <property type="entry name" value="Cation_transp_ATPase_P-type"/>
</dbReference>
<comment type="catalytic activity">
    <reaction evidence="9">
        <text>ATP + H2O = ADP + phosphate + H(+)</text>
        <dbReference type="Rhea" id="RHEA:13065"/>
        <dbReference type="ChEBI" id="CHEBI:15377"/>
        <dbReference type="ChEBI" id="CHEBI:15378"/>
        <dbReference type="ChEBI" id="CHEBI:30616"/>
        <dbReference type="ChEBI" id="CHEBI:43474"/>
        <dbReference type="ChEBI" id="CHEBI:456216"/>
    </reaction>
</comment>
<evidence type="ECO:0000256" key="4">
    <source>
        <dbReference type="ARBA" id="ARBA00022741"/>
    </source>
</evidence>
<dbReference type="FunFam" id="3.40.50.1000:FF:000001">
    <property type="entry name" value="Phospholipid-transporting ATPase IC"/>
    <property type="match status" value="1"/>
</dbReference>
<organism evidence="12 13">
    <name type="scientific">Parenemella sanctibonifatiensis</name>
    <dbReference type="NCBI Taxonomy" id="2016505"/>
    <lineage>
        <taxon>Bacteria</taxon>
        <taxon>Bacillati</taxon>
        <taxon>Actinomycetota</taxon>
        <taxon>Actinomycetes</taxon>
        <taxon>Propionibacteriales</taxon>
        <taxon>Propionibacteriaceae</taxon>
        <taxon>Parenemella</taxon>
    </lineage>
</organism>
<dbReference type="Proteomes" id="UP000216533">
    <property type="component" value="Unassembled WGS sequence"/>
</dbReference>
<dbReference type="PANTHER" id="PTHR43294:SF20">
    <property type="entry name" value="P-TYPE ATPASE"/>
    <property type="match status" value="1"/>
</dbReference>
<evidence type="ECO:0000259" key="11">
    <source>
        <dbReference type="SMART" id="SM00831"/>
    </source>
</evidence>
<dbReference type="Gene3D" id="3.40.50.1000">
    <property type="entry name" value="HAD superfamily/HAD-like"/>
    <property type="match status" value="1"/>
</dbReference>
<keyword evidence="7 10" id="KW-1133">Transmembrane helix</keyword>
<dbReference type="Gene3D" id="2.70.150.10">
    <property type="entry name" value="Calcium-transporting ATPase, cytoplasmic transduction domain A"/>
    <property type="match status" value="1"/>
</dbReference>
<feature type="transmembrane region" description="Helical" evidence="10">
    <location>
        <begin position="291"/>
        <end position="317"/>
    </location>
</feature>
<protein>
    <submittedName>
        <fullName evidence="12">Haloacid dehalogenase</fullName>
    </submittedName>
</protein>
<evidence type="ECO:0000256" key="5">
    <source>
        <dbReference type="ARBA" id="ARBA00022840"/>
    </source>
</evidence>
<evidence type="ECO:0000256" key="1">
    <source>
        <dbReference type="ARBA" id="ARBA00004651"/>
    </source>
</evidence>
<dbReference type="Pfam" id="PF00122">
    <property type="entry name" value="E1-E2_ATPase"/>
    <property type="match status" value="1"/>
</dbReference>
<dbReference type="SUPFAM" id="SSF81665">
    <property type="entry name" value="Calcium ATPase, transmembrane domain M"/>
    <property type="match status" value="1"/>
</dbReference>
<dbReference type="InterPro" id="IPR044492">
    <property type="entry name" value="P_typ_ATPase_HD_dom"/>
</dbReference>
<gene>
    <name evidence="12" type="ORF">CGZ92_11420</name>
</gene>
<feature type="transmembrane region" description="Helical" evidence="10">
    <location>
        <begin position="908"/>
        <end position="925"/>
    </location>
</feature>
<evidence type="ECO:0000256" key="2">
    <source>
        <dbReference type="ARBA" id="ARBA00005675"/>
    </source>
</evidence>
<feature type="transmembrane region" description="Helical" evidence="10">
    <location>
        <begin position="717"/>
        <end position="744"/>
    </location>
</feature>
<dbReference type="InterPro" id="IPR001757">
    <property type="entry name" value="P_typ_ATPase"/>
</dbReference>
<comment type="caution">
    <text evidence="12">The sequence shown here is derived from an EMBL/GenBank/DDBJ whole genome shotgun (WGS) entry which is preliminary data.</text>
</comment>
<feature type="transmembrane region" description="Helical" evidence="10">
    <location>
        <begin position="260"/>
        <end position="279"/>
    </location>
</feature>
<dbReference type="Pfam" id="PF08282">
    <property type="entry name" value="Hydrolase_3"/>
    <property type="match status" value="1"/>
</dbReference>
<dbReference type="GO" id="GO:0005524">
    <property type="term" value="F:ATP binding"/>
    <property type="evidence" value="ECO:0007669"/>
    <property type="project" value="UniProtKB-KW"/>
</dbReference>
<dbReference type="InterPro" id="IPR023298">
    <property type="entry name" value="ATPase_P-typ_TM_dom_sf"/>
</dbReference>
<dbReference type="GO" id="GO:1990573">
    <property type="term" value="P:potassium ion import across plasma membrane"/>
    <property type="evidence" value="ECO:0007669"/>
    <property type="project" value="TreeGrafter"/>
</dbReference>
<dbReference type="GO" id="GO:0006883">
    <property type="term" value="P:intracellular sodium ion homeostasis"/>
    <property type="evidence" value="ECO:0007669"/>
    <property type="project" value="TreeGrafter"/>
</dbReference>
<dbReference type="GO" id="GO:1902600">
    <property type="term" value="P:proton transmembrane transport"/>
    <property type="evidence" value="ECO:0007669"/>
    <property type="project" value="TreeGrafter"/>
</dbReference>
<evidence type="ECO:0000313" key="13">
    <source>
        <dbReference type="Proteomes" id="UP000216533"/>
    </source>
</evidence>
<dbReference type="Gene3D" id="1.20.1110.10">
    <property type="entry name" value="Calcium-transporting ATPase, transmembrane domain"/>
    <property type="match status" value="1"/>
</dbReference>
<proteinExistence type="inferred from homology"/>
<evidence type="ECO:0000313" key="12">
    <source>
        <dbReference type="EMBL" id="OYN85441.1"/>
    </source>
</evidence>
<dbReference type="InterPro" id="IPR059000">
    <property type="entry name" value="ATPase_P-type_domA"/>
</dbReference>
<dbReference type="SFLD" id="SFLDG00002">
    <property type="entry name" value="C1.7:_P-type_atpase_like"/>
    <property type="match status" value="1"/>
</dbReference>
<evidence type="ECO:0000256" key="7">
    <source>
        <dbReference type="ARBA" id="ARBA00022989"/>
    </source>
</evidence>
<dbReference type="PRINTS" id="PR00120">
    <property type="entry name" value="HATPASE"/>
</dbReference>
<dbReference type="SUPFAM" id="SSF56784">
    <property type="entry name" value="HAD-like"/>
    <property type="match status" value="1"/>
</dbReference>
<dbReference type="NCBIfam" id="TIGR01494">
    <property type="entry name" value="ATPase_P-type"/>
    <property type="match status" value="2"/>
</dbReference>
<keyword evidence="4" id="KW-0547">Nucleotide-binding</keyword>
<evidence type="ECO:0000256" key="9">
    <source>
        <dbReference type="ARBA" id="ARBA00049360"/>
    </source>
</evidence>
<dbReference type="SUPFAM" id="SSF81653">
    <property type="entry name" value="Calcium ATPase, transduction domain A"/>
    <property type="match status" value="1"/>
</dbReference>
<dbReference type="GO" id="GO:0005886">
    <property type="term" value="C:plasma membrane"/>
    <property type="evidence" value="ECO:0007669"/>
    <property type="project" value="UniProtKB-SubCell"/>
</dbReference>
<dbReference type="SUPFAM" id="SSF81660">
    <property type="entry name" value="Metal cation-transporting ATPase, ATP-binding domain N"/>
    <property type="match status" value="1"/>
</dbReference>
<evidence type="ECO:0000256" key="6">
    <source>
        <dbReference type="ARBA" id="ARBA00022967"/>
    </source>
</evidence>
<dbReference type="Pfam" id="PF00690">
    <property type="entry name" value="Cation_ATPase_N"/>
    <property type="match status" value="1"/>
</dbReference>
<dbReference type="SMART" id="SM00831">
    <property type="entry name" value="Cation_ATPase_N"/>
    <property type="match status" value="1"/>
</dbReference>
<dbReference type="PROSITE" id="PS00154">
    <property type="entry name" value="ATPASE_E1_E2"/>
    <property type="match status" value="1"/>
</dbReference>
<keyword evidence="6" id="KW-1278">Translocase</keyword>
<feature type="transmembrane region" description="Helical" evidence="10">
    <location>
        <begin position="876"/>
        <end position="896"/>
    </location>
</feature>
<feature type="domain" description="Cation-transporting P-type ATPase N-terminal" evidence="11">
    <location>
        <begin position="12"/>
        <end position="86"/>
    </location>
</feature>
<dbReference type="GO" id="GO:0036376">
    <property type="term" value="P:sodium ion export across plasma membrane"/>
    <property type="evidence" value="ECO:0007669"/>
    <property type="project" value="TreeGrafter"/>
</dbReference>
<dbReference type="Gene3D" id="3.40.1110.10">
    <property type="entry name" value="Calcium-transporting ATPase, cytoplasmic domain N"/>
    <property type="match status" value="1"/>
</dbReference>
<dbReference type="GO" id="GO:0016887">
    <property type="term" value="F:ATP hydrolysis activity"/>
    <property type="evidence" value="ECO:0007669"/>
    <property type="project" value="InterPro"/>
</dbReference>
<comment type="similarity">
    <text evidence="2">Belongs to the cation transport ATPase (P-type) (TC 3.A.3) family. Type IIA subfamily.</text>
</comment>
<dbReference type="SFLD" id="SFLDS00003">
    <property type="entry name" value="Haloacid_Dehalogenase"/>
    <property type="match status" value="1"/>
</dbReference>
<dbReference type="Pfam" id="PF13246">
    <property type="entry name" value="Cation_ATPase"/>
    <property type="match status" value="1"/>
</dbReference>
<dbReference type="EMBL" id="NMVI01000025">
    <property type="protein sequence ID" value="OYN85441.1"/>
    <property type="molecule type" value="Genomic_DNA"/>
</dbReference>
<feature type="transmembrane region" description="Helical" evidence="10">
    <location>
        <begin position="750"/>
        <end position="768"/>
    </location>
</feature>
<dbReference type="GO" id="GO:0030007">
    <property type="term" value="P:intracellular potassium ion homeostasis"/>
    <property type="evidence" value="ECO:0007669"/>
    <property type="project" value="TreeGrafter"/>
</dbReference>
<name>A0A255E393_9ACTN</name>